<keyword evidence="2" id="KW-1185">Reference proteome</keyword>
<dbReference type="WBParaSite" id="SMUV_0000579001-mRNA-1">
    <property type="protein sequence ID" value="SMUV_0000579001-mRNA-1"/>
    <property type="gene ID" value="SMUV_0000579001"/>
</dbReference>
<sequence length="223" mass="24548">MENKFLQNTHTRVTNHSIPAPAPAPAPASAPASASASAAKKATDFLEQSNLMISPPSISYICKPKRYKENGKINFPIRKCAPYVYENGINVYCTANDFLVILDAHLYEPDSITVVATDRHVSVYANERRLNFTDCSNKSIKKHIAIRHILPTSVSIALTDSGCLLVQGKIRNLATLDQQASSNLDNTMTFGDATATQQLRTTDTKKNITRQRVKPLALLQTSF</sequence>
<dbReference type="Proteomes" id="UP000046393">
    <property type="component" value="Unplaced"/>
</dbReference>
<protein>
    <submittedName>
        <fullName evidence="3">SHSP domain-containing protein</fullName>
    </submittedName>
</protein>
<evidence type="ECO:0000313" key="3">
    <source>
        <dbReference type="WBParaSite" id="SMUV_0000579001-mRNA-1"/>
    </source>
</evidence>
<evidence type="ECO:0000313" key="2">
    <source>
        <dbReference type="Proteomes" id="UP000046393"/>
    </source>
</evidence>
<name>A0A0N5AMI2_9BILA</name>
<organism evidence="2 3">
    <name type="scientific">Syphacia muris</name>
    <dbReference type="NCBI Taxonomy" id="451379"/>
    <lineage>
        <taxon>Eukaryota</taxon>
        <taxon>Metazoa</taxon>
        <taxon>Ecdysozoa</taxon>
        <taxon>Nematoda</taxon>
        <taxon>Chromadorea</taxon>
        <taxon>Rhabditida</taxon>
        <taxon>Spirurina</taxon>
        <taxon>Oxyuridomorpha</taxon>
        <taxon>Oxyuroidea</taxon>
        <taxon>Oxyuridae</taxon>
        <taxon>Syphacia</taxon>
    </lineage>
</organism>
<dbReference type="AlphaFoldDB" id="A0A0N5AMI2"/>
<feature type="region of interest" description="Disordered" evidence="1">
    <location>
        <begin position="1"/>
        <end position="33"/>
    </location>
</feature>
<feature type="compositionally biased region" description="Polar residues" evidence="1">
    <location>
        <begin position="1"/>
        <end position="17"/>
    </location>
</feature>
<proteinExistence type="predicted"/>
<reference evidence="3" key="1">
    <citation type="submission" date="2017-02" db="UniProtKB">
        <authorList>
            <consortium name="WormBaseParasite"/>
        </authorList>
    </citation>
    <scope>IDENTIFICATION</scope>
</reference>
<accession>A0A0N5AMI2</accession>
<evidence type="ECO:0000256" key="1">
    <source>
        <dbReference type="SAM" id="MobiDB-lite"/>
    </source>
</evidence>